<comment type="caution">
    <text evidence="2">The sequence shown here is derived from an EMBL/GenBank/DDBJ whole genome shotgun (WGS) entry which is preliminary data.</text>
</comment>
<dbReference type="AlphaFoldDB" id="A0A8H7DC45"/>
<proteinExistence type="predicted"/>
<dbReference type="EMBL" id="JACAZI010000003">
    <property type="protein sequence ID" value="KAF7366206.1"/>
    <property type="molecule type" value="Genomic_DNA"/>
</dbReference>
<dbReference type="InterPro" id="IPR031872">
    <property type="entry name" value="NDC10_II"/>
</dbReference>
<organism evidence="2 3">
    <name type="scientific">Mycena venus</name>
    <dbReference type="NCBI Taxonomy" id="2733690"/>
    <lineage>
        <taxon>Eukaryota</taxon>
        <taxon>Fungi</taxon>
        <taxon>Dikarya</taxon>
        <taxon>Basidiomycota</taxon>
        <taxon>Agaricomycotina</taxon>
        <taxon>Agaricomycetes</taxon>
        <taxon>Agaricomycetidae</taxon>
        <taxon>Agaricales</taxon>
        <taxon>Marasmiineae</taxon>
        <taxon>Mycenaceae</taxon>
        <taxon>Mycena</taxon>
    </lineage>
</organism>
<reference evidence="2" key="1">
    <citation type="submission" date="2020-05" db="EMBL/GenBank/DDBJ databases">
        <title>Mycena genomes resolve the evolution of fungal bioluminescence.</title>
        <authorList>
            <person name="Tsai I.J."/>
        </authorList>
    </citation>
    <scope>NUCLEOTIDE SEQUENCE</scope>
    <source>
        <strain evidence="2">CCC161011</strain>
    </source>
</reference>
<dbReference type="GO" id="GO:0003677">
    <property type="term" value="F:DNA binding"/>
    <property type="evidence" value="ECO:0007669"/>
    <property type="project" value="InterPro"/>
</dbReference>
<keyword evidence="3" id="KW-1185">Reference proteome</keyword>
<dbReference type="InterPro" id="IPR038279">
    <property type="entry name" value="Ndc10_dom2_sf"/>
</dbReference>
<evidence type="ECO:0000313" key="2">
    <source>
        <dbReference type="EMBL" id="KAF7366206.1"/>
    </source>
</evidence>
<gene>
    <name evidence="2" type="ORF">MVEN_00497700</name>
</gene>
<evidence type="ECO:0000313" key="3">
    <source>
        <dbReference type="Proteomes" id="UP000620124"/>
    </source>
</evidence>
<dbReference type="Proteomes" id="UP000620124">
    <property type="component" value="Unassembled WGS sequence"/>
</dbReference>
<dbReference type="OrthoDB" id="3264175at2759"/>
<evidence type="ECO:0000259" key="1">
    <source>
        <dbReference type="Pfam" id="PF16787"/>
    </source>
</evidence>
<feature type="domain" description="Ndc10" evidence="1">
    <location>
        <begin position="235"/>
        <end position="351"/>
    </location>
</feature>
<dbReference type="Pfam" id="PF16787">
    <property type="entry name" value="NDC10_II"/>
    <property type="match status" value="1"/>
</dbReference>
<protein>
    <submittedName>
        <fullName evidence="2">NDC10-II domain-containing protein</fullName>
    </submittedName>
</protein>
<sequence>MKLPCWLSIWMLTNKDVRTKERDDKSTKETYARHMRHYESFWQTTSYAKGDPPRGIAPISALFFTVAKAVVFLQYESTPPQKKRKRKGADCDDDKEEASSVDLSGIKQVISALEDWRRHTTTSCRTKIFLKHKSAFVLTLALPRSSLLPRTRLRNVSRWLRHSKLKALRLLNTYTFQELIRCSVSCMTDSRGSSGIFVDLTSTSVAFRGDSSRSLLWSDQFLFNAPILAKGLDATIPALTLIADNAKHNQNGRIEEYGAFRHRHVEVCPVGAIAALFFAWFHVLNCPVPDFKPDFTDVKYGQFGRRDWYSFHVFSHAKQVDKPMTYDNHRDRLNAIYAKNDISISKVTHAGRGYAVKVSREHGASVAGAKALGG</sequence>
<dbReference type="Gene3D" id="1.10.443.20">
    <property type="entry name" value="Centromere DNA-binding protein complex CBF3 subunit, domain 2"/>
    <property type="match status" value="1"/>
</dbReference>
<accession>A0A8H7DC45</accession>
<name>A0A8H7DC45_9AGAR</name>